<comment type="caution">
    <text evidence="1">The sequence shown here is derived from an EMBL/GenBank/DDBJ whole genome shotgun (WGS) entry which is preliminary data.</text>
</comment>
<sequence>MDARAWWKPEDPVIFLTMVQVLITLLNPLCSHLLISGEALFKSLNCDDLDLYSSNHTLPAPLAEEVPTSAPPLWESNNSVPLPTPEVLVHVSTHTPWLLTSLVLMELNAYFPQVSPMSSLSERLSQ</sequence>
<dbReference type="EMBL" id="QTSX02007123">
    <property type="protein sequence ID" value="KAJ9051094.1"/>
    <property type="molecule type" value="Genomic_DNA"/>
</dbReference>
<keyword evidence="2" id="KW-1185">Reference proteome</keyword>
<dbReference type="Proteomes" id="UP001165960">
    <property type="component" value="Unassembled WGS sequence"/>
</dbReference>
<proteinExistence type="predicted"/>
<evidence type="ECO:0000313" key="1">
    <source>
        <dbReference type="EMBL" id="KAJ9051094.1"/>
    </source>
</evidence>
<protein>
    <submittedName>
        <fullName evidence="1">Uncharacterized protein</fullName>
    </submittedName>
</protein>
<evidence type="ECO:0000313" key="2">
    <source>
        <dbReference type="Proteomes" id="UP001165960"/>
    </source>
</evidence>
<reference evidence="1" key="1">
    <citation type="submission" date="2022-04" db="EMBL/GenBank/DDBJ databases">
        <title>Genome of the entomopathogenic fungus Entomophthora muscae.</title>
        <authorList>
            <person name="Elya C."/>
            <person name="Lovett B.R."/>
            <person name="Lee E."/>
            <person name="Macias A.M."/>
            <person name="Hajek A.E."/>
            <person name="De Bivort B.L."/>
            <person name="Kasson M.T."/>
            <person name="De Fine Licht H.H."/>
            <person name="Stajich J.E."/>
        </authorList>
    </citation>
    <scope>NUCLEOTIDE SEQUENCE</scope>
    <source>
        <strain evidence="1">Berkeley</strain>
    </source>
</reference>
<accession>A0ACC2RM14</accession>
<gene>
    <name evidence="1" type="ORF">DSO57_1007780</name>
</gene>
<organism evidence="1 2">
    <name type="scientific">Entomophthora muscae</name>
    <dbReference type="NCBI Taxonomy" id="34485"/>
    <lineage>
        <taxon>Eukaryota</taxon>
        <taxon>Fungi</taxon>
        <taxon>Fungi incertae sedis</taxon>
        <taxon>Zoopagomycota</taxon>
        <taxon>Entomophthoromycotina</taxon>
        <taxon>Entomophthoromycetes</taxon>
        <taxon>Entomophthorales</taxon>
        <taxon>Entomophthoraceae</taxon>
        <taxon>Entomophthora</taxon>
    </lineage>
</organism>
<name>A0ACC2RM14_9FUNG</name>